<dbReference type="GO" id="GO:0046104">
    <property type="term" value="P:thymidine metabolic process"/>
    <property type="evidence" value="ECO:0007669"/>
    <property type="project" value="TreeGrafter"/>
</dbReference>
<feature type="binding site" evidence="8">
    <location>
        <position position="146"/>
    </location>
    <ligand>
        <name>Zn(2+)</name>
        <dbReference type="ChEBI" id="CHEBI:29105"/>
    </ligand>
</feature>
<reference evidence="13 14" key="2">
    <citation type="journal article" date="2011" name="J. Bacteriol.">
        <title>Genome Sequence of Kosmotoga olearia Strain TBF 19.5.1, a Thermophilic Bacterium with a Wide Growth Temperature Range, Isolated from the Troll B Oil Platform in the North Sea.</title>
        <authorList>
            <person name="Swithers K.S."/>
            <person name="Dipippo J.L."/>
            <person name="Bruce D.C."/>
            <person name="Detter C."/>
            <person name="Tapia R."/>
            <person name="Han S."/>
            <person name="Goodwin L.A."/>
            <person name="Han J."/>
            <person name="Woyke T."/>
            <person name="Pitluck S."/>
            <person name="Pennacchio L."/>
            <person name="Nolan M."/>
            <person name="Mikhailova N."/>
            <person name="Land M.L."/>
            <person name="Nesbo C.L."/>
            <person name="Gogarten J.P."/>
            <person name="Noll K.M."/>
        </authorList>
    </citation>
    <scope>NUCLEOTIDE SEQUENCE [LARGE SCALE GENOMIC DNA]</scope>
    <source>
        <strain evidence="14">ATCC BAA-1733 / DSM 21960 / TBF 19.5.1</strain>
    </source>
</reference>
<keyword evidence="8" id="KW-0479">Metal-binding</keyword>
<dbReference type="GO" id="GO:0071897">
    <property type="term" value="P:DNA biosynthetic process"/>
    <property type="evidence" value="ECO:0007669"/>
    <property type="project" value="UniProtKB-KW"/>
</dbReference>
<keyword evidence="7 8" id="KW-0067">ATP-binding</keyword>
<dbReference type="OrthoDB" id="9781579at2"/>
<dbReference type="GO" id="GO:0008270">
    <property type="term" value="F:zinc ion binding"/>
    <property type="evidence" value="ECO:0007669"/>
    <property type="project" value="UniProtKB-UniRule"/>
</dbReference>
<dbReference type="eggNOG" id="COG1435">
    <property type="taxonomic scope" value="Bacteria"/>
</dbReference>
<dbReference type="Gene3D" id="3.40.50.300">
    <property type="entry name" value="P-loop containing nucleotide triphosphate hydrolases"/>
    <property type="match status" value="1"/>
</dbReference>
<feature type="binding site" evidence="8">
    <location>
        <position position="143"/>
    </location>
    <ligand>
        <name>Zn(2+)</name>
        <dbReference type="ChEBI" id="CHEBI:29105"/>
    </ligand>
</feature>
<evidence type="ECO:0000256" key="10">
    <source>
        <dbReference type="PIRSR" id="PIRSR035805-2"/>
    </source>
</evidence>
<dbReference type="RefSeq" id="WP_015868798.1">
    <property type="nucleotide sequence ID" value="NC_012785.1"/>
</dbReference>
<proteinExistence type="inferred from homology"/>
<comment type="subcellular location">
    <subcellularLocation>
        <location evidence="8">Cytoplasm</location>
    </subcellularLocation>
</comment>
<feature type="binding site" evidence="8">
    <location>
        <begin position="10"/>
        <end position="17"/>
    </location>
    <ligand>
        <name>ATP</name>
        <dbReference type="ChEBI" id="CHEBI:30616"/>
    </ligand>
</feature>
<dbReference type="PANTHER" id="PTHR11441:SF0">
    <property type="entry name" value="THYMIDINE KINASE, CYTOSOLIC"/>
    <property type="match status" value="1"/>
</dbReference>
<dbReference type="NCBIfam" id="NF003296">
    <property type="entry name" value="PRK04296.1-1"/>
    <property type="match status" value="1"/>
</dbReference>
<dbReference type="Gene3D" id="3.30.60.20">
    <property type="match status" value="1"/>
</dbReference>
<feature type="binding site" evidence="10">
    <location>
        <begin position="165"/>
        <end position="168"/>
    </location>
    <ligand>
        <name>substrate</name>
    </ligand>
</feature>
<feature type="binding site" evidence="8">
    <location>
        <position position="177"/>
    </location>
    <ligand>
        <name>Zn(2+)</name>
        <dbReference type="ChEBI" id="CHEBI:29105"/>
    </ligand>
</feature>
<evidence type="ECO:0000256" key="8">
    <source>
        <dbReference type="HAMAP-Rule" id="MF_00124"/>
    </source>
</evidence>
<evidence type="ECO:0000256" key="6">
    <source>
        <dbReference type="ARBA" id="ARBA00022777"/>
    </source>
</evidence>
<dbReference type="Proteomes" id="UP000002382">
    <property type="component" value="Chromosome"/>
</dbReference>
<gene>
    <name evidence="8" type="primary">tdk</name>
    <name evidence="13" type="ordered locus">Kole_1459</name>
</gene>
<comment type="subunit">
    <text evidence="8">Homotetramer.</text>
</comment>
<evidence type="ECO:0000256" key="7">
    <source>
        <dbReference type="ARBA" id="ARBA00022840"/>
    </source>
</evidence>
<dbReference type="GO" id="GO:0005524">
    <property type="term" value="F:ATP binding"/>
    <property type="evidence" value="ECO:0007669"/>
    <property type="project" value="UniProtKB-UniRule"/>
</dbReference>
<dbReference type="InterPro" id="IPR027417">
    <property type="entry name" value="P-loop_NTPase"/>
</dbReference>
<evidence type="ECO:0000256" key="2">
    <source>
        <dbReference type="ARBA" id="ARBA00012118"/>
    </source>
</evidence>
<keyword evidence="3 8" id="KW-0237">DNA synthesis</keyword>
<evidence type="ECO:0000256" key="1">
    <source>
        <dbReference type="ARBA" id="ARBA00007587"/>
    </source>
</evidence>
<dbReference type="HOGENOM" id="CLU_064400_3_0_0"/>
<name>C5CEB1_KOSOT</name>
<evidence type="ECO:0000256" key="9">
    <source>
        <dbReference type="PIRSR" id="PIRSR035805-1"/>
    </source>
</evidence>
<dbReference type="PIRSF" id="PIRSF035805">
    <property type="entry name" value="TK_cell"/>
    <property type="match status" value="1"/>
</dbReference>
<comment type="similarity">
    <text evidence="1 8 12">Belongs to the thymidine kinase family.</text>
</comment>
<sequence>MIGKLTLIVGPMYSGKTSELLSLVEIYSLGKKKYLVFKPEIDTRYSVDHVVSHTGQKVPAITIPSASKLLEKFDDINEKLDAIFIDEVHFFDIDIIDVIKKIILKGVDVFCVGLDMSYKHRPFQTTASLMAIADEVIKKKAVCHVCGEYKAVVSHKTVNNSGSEIDVGGMEKYIAVCRECYLKLNGSL</sequence>
<evidence type="ECO:0000313" key="14">
    <source>
        <dbReference type="Proteomes" id="UP000002382"/>
    </source>
</evidence>
<protein>
    <recommendedName>
        <fullName evidence="2 8">Thymidine kinase</fullName>
        <ecNumber evidence="2 8">2.7.1.21</ecNumber>
    </recommendedName>
</protein>
<dbReference type="HAMAP" id="MF_00124">
    <property type="entry name" value="Thymidine_kinase"/>
    <property type="match status" value="1"/>
</dbReference>
<dbReference type="InterPro" id="IPR001267">
    <property type="entry name" value="Thymidine_kinase"/>
</dbReference>
<reference evidence="13 14" key="1">
    <citation type="submission" date="2009-06" db="EMBL/GenBank/DDBJ databases">
        <title>Complete sequence of Thermotogales bacterium TBF 19.5.1.</title>
        <authorList>
            <consortium name="US DOE Joint Genome Institute"/>
            <person name="Lucas S."/>
            <person name="Copeland A."/>
            <person name="Lapidus A."/>
            <person name="Glavina del Rio T."/>
            <person name="Tice H."/>
            <person name="Bruce D."/>
            <person name="Goodwin L."/>
            <person name="Pitluck S."/>
            <person name="Chertkov O."/>
            <person name="Brettin T."/>
            <person name="Detter J.C."/>
            <person name="Han C."/>
            <person name="Schmutz J."/>
            <person name="Larimer F."/>
            <person name="Land M."/>
            <person name="Hauser L."/>
            <person name="Kyrpides N."/>
            <person name="Ovchinnikova G."/>
            <person name="Noll K."/>
        </authorList>
    </citation>
    <scope>NUCLEOTIDE SEQUENCE [LARGE SCALE GENOMIC DNA]</scope>
    <source>
        <strain evidence="14">ATCC BAA-1733 / DSM 21960 / TBF 19.5.1</strain>
    </source>
</reference>
<evidence type="ECO:0000313" key="13">
    <source>
        <dbReference type="EMBL" id="ACR80151.1"/>
    </source>
</evidence>
<keyword evidence="4 8" id="KW-0808">Transferase</keyword>
<accession>C5CEB1</accession>
<keyword evidence="5 8" id="KW-0547">Nucleotide-binding</keyword>
<feature type="binding site" evidence="10">
    <location>
        <position position="173"/>
    </location>
    <ligand>
        <name>substrate</name>
    </ligand>
</feature>
<dbReference type="EC" id="2.7.1.21" evidence="2 8"/>
<keyword evidence="8" id="KW-0963">Cytoplasm</keyword>
<dbReference type="GO" id="GO:0004797">
    <property type="term" value="F:thymidine kinase activity"/>
    <property type="evidence" value="ECO:0007669"/>
    <property type="project" value="UniProtKB-UniRule"/>
</dbReference>
<dbReference type="SUPFAM" id="SSF57716">
    <property type="entry name" value="Glucocorticoid receptor-like (DNA-binding domain)"/>
    <property type="match status" value="1"/>
</dbReference>
<evidence type="ECO:0000256" key="3">
    <source>
        <dbReference type="ARBA" id="ARBA00022634"/>
    </source>
</evidence>
<keyword evidence="6 8" id="KW-0418">Kinase</keyword>
<dbReference type="STRING" id="521045.Kole_1459"/>
<feature type="binding site" evidence="8">
    <location>
        <position position="180"/>
    </location>
    <ligand>
        <name>Zn(2+)</name>
        <dbReference type="ChEBI" id="CHEBI:29105"/>
    </ligand>
</feature>
<evidence type="ECO:0000256" key="4">
    <source>
        <dbReference type="ARBA" id="ARBA00022679"/>
    </source>
</evidence>
<dbReference type="SUPFAM" id="SSF52540">
    <property type="entry name" value="P-loop containing nucleoside triphosphate hydrolases"/>
    <property type="match status" value="1"/>
</dbReference>
<dbReference type="Pfam" id="PF00265">
    <property type="entry name" value="TK"/>
    <property type="match status" value="1"/>
</dbReference>
<comment type="catalytic activity">
    <reaction evidence="8 11">
        <text>thymidine + ATP = dTMP + ADP + H(+)</text>
        <dbReference type="Rhea" id="RHEA:19129"/>
        <dbReference type="ChEBI" id="CHEBI:15378"/>
        <dbReference type="ChEBI" id="CHEBI:17748"/>
        <dbReference type="ChEBI" id="CHEBI:30616"/>
        <dbReference type="ChEBI" id="CHEBI:63528"/>
        <dbReference type="ChEBI" id="CHEBI:456216"/>
        <dbReference type="EC" id="2.7.1.21"/>
    </reaction>
</comment>
<dbReference type="EMBL" id="CP001634">
    <property type="protein sequence ID" value="ACR80151.1"/>
    <property type="molecule type" value="Genomic_DNA"/>
</dbReference>
<dbReference type="PROSITE" id="PS00603">
    <property type="entry name" value="TK_CELLULAR_TYPE"/>
    <property type="match status" value="1"/>
</dbReference>
<dbReference type="InterPro" id="IPR020633">
    <property type="entry name" value="Thymidine_kinase_CS"/>
</dbReference>
<feature type="binding site" evidence="8">
    <location>
        <begin position="86"/>
        <end position="89"/>
    </location>
    <ligand>
        <name>ATP</name>
        <dbReference type="ChEBI" id="CHEBI:30616"/>
    </ligand>
</feature>
<dbReference type="PANTHER" id="PTHR11441">
    <property type="entry name" value="THYMIDINE KINASE"/>
    <property type="match status" value="1"/>
</dbReference>
<evidence type="ECO:0000256" key="5">
    <source>
        <dbReference type="ARBA" id="ARBA00022741"/>
    </source>
</evidence>
<organism evidence="13 14">
    <name type="scientific">Kosmotoga olearia (strain ATCC BAA-1733 / DSM 21960 / TBF 19.5.1)</name>
    <dbReference type="NCBI Taxonomy" id="521045"/>
    <lineage>
        <taxon>Bacteria</taxon>
        <taxon>Thermotogati</taxon>
        <taxon>Thermotogota</taxon>
        <taxon>Thermotogae</taxon>
        <taxon>Kosmotogales</taxon>
        <taxon>Kosmotogaceae</taxon>
        <taxon>Kosmotoga</taxon>
    </lineage>
</organism>
<evidence type="ECO:0000256" key="12">
    <source>
        <dbReference type="RuleBase" id="RU004165"/>
    </source>
</evidence>
<dbReference type="KEGG" id="kol:Kole_1459"/>
<evidence type="ECO:0000256" key="11">
    <source>
        <dbReference type="RuleBase" id="RU000544"/>
    </source>
</evidence>
<keyword evidence="8" id="KW-0862">Zinc</keyword>
<keyword evidence="14" id="KW-1185">Reference proteome</keyword>
<feature type="active site" description="Proton acceptor" evidence="8 9">
    <location>
        <position position="87"/>
    </location>
</feature>
<dbReference type="GO" id="GO:0005829">
    <property type="term" value="C:cytosol"/>
    <property type="evidence" value="ECO:0007669"/>
    <property type="project" value="TreeGrafter"/>
</dbReference>
<dbReference type="AlphaFoldDB" id="C5CEB1"/>